<feature type="compositionally biased region" description="Pro residues" evidence="1">
    <location>
        <begin position="782"/>
        <end position="792"/>
    </location>
</feature>
<reference evidence="3 4" key="2">
    <citation type="submission" date="2019-01" db="EMBL/GenBank/DDBJ databases">
        <title>The decoding of complex shrimp genome reveals the adaptation for benthos swimmer, frequently molting mechanism and breeding impact on genome.</title>
        <authorList>
            <person name="Sun Y."/>
            <person name="Gao Y."/>
            <person name="Yu Y."/>
        </authorList>
    </citation>
    <scope>NUCLEOTIDE SEQUENCE [LARGE SCALE GENOMIC DNA]</scope>
    <source>
        <tissue evidence="3">Muscle</tissue>
    </source>
</reference>
<feature type="region of interest" description="Disordered" evidence="1">
    <location>
        <begin position="621"/>
        <end position="671"/>
    </location>
</feature>
<reference evidence="3 4" key="1">
    <citation type="submission" date="2018-04" db="EMBL/GenBank/DDBJ databases">
        <authorList>
            <person name="Zhang X."/>
            <person name="Yuan J."/>
            <person name="Li F."/>
            <person name="Xiang J."/>
        </authorList>
    </citation>
    <scope>NUCLEOTIDE SEQUENCE [LARGE SCALE GENOMIC DNA]</scope>
    <source>
        <tissue evidence="3">Muscle</tissue>
    </source>
</reference>
<evidence type="ECO:0000313" key="3">
    <source>
        <dbReference type="EMBL" id="ROT75772.1"/>
    </source>
</evidence>
<keyword evidence="4" id="KW-1185">Reference proteome</keyword>
<dbReference type="PROSITE" id="PS51257">
    <property type="entry name" value="PROKAR_LIPOPROTEIN"/>
    <property type="match status" value="1"/>
</dbReference>
<accession>A0A3R7M8F3</accession>
<feature type="compositionally biased region" description="Polar residues" evidence="1">
    <location>
        <begin position="430"/>
        <end position="441"/>
    </location>
</feature>
<evidence type="ECO:0000256" key="2">
    <source>
        <dbReference type="SAM" id="SignalP"/>
    </source>
</evidence>
<dbReference type="Proteomes" id="UP000283509">
    <property type="component" value="Unassembled WGS sequence"/>
</dbReference>
<evidence type="ECO:0000256" key="1">
    <source>
        <dbReference type="SAM" id="MobiDB-lite"/>
    </source>
</evidence>
<feature type="region of interest" description="Disordered" evidence="1">
    <location>
        <begin position="765"/>
        <end position="855"/>
    </location>
</feature>
<protein>
    <submittedName>
        <fullName evidence="3">Uncharacterized protein</fullName>
    </submittedName>
</protein>
<organism evidence="3 4">
    <name type="scientific">Penaeus vannamei</name>
    <name type="common">Whiteleg shrimp</name>
    <name type="synonym">Litopenaeus vannamei</name>
    <dbReference type="NCBI Taxonomy" id="6689"/>
    <lineage>
        <taxon>Eukaryota</taxon>
        <taxon>Metazoa</taxon>
        <taxon>Ecdysozoa</taxon>
        <taxon>Arthropoda</taxon>
        <taxon>Crustacea</taxon>
        <taxon>Multicrustacea</taxon>
        <taxon>Malacostraca</taxon>
        <taxon>Eumalacostraca</taxon>
        <taxon>Eucarida</taxon>
        <taxon>Decapoda</taxon>
        <taxon>Dendrobranchiata</taxon>
        <taxon>Penaeoidea</taxon>
        <taxon>Penaeidae</taxon>
        <taxon>Penaeus</taxon>
    </lineage>
</organism>
<feature type="region of interest" description="Disordered" evidence="1">
    <location>
        <begin position="382"/>
        <end position="444"/>
    </location>
</feature>
<gene>
    <name evidence="3" type="ORF">C7M84_005675</name>
</gene>
<dbReference type="EMBL" id="QCYY01001735">
    <property type="protein sequence ID" value="ROT75772.1"/>
    <property type="molecule type" value="Genomic_DNA"/>
</dbReference>
<keyword evidence="2" id="KW-0732">Signal</keyword>
<name>A0A3R7M8F3_PENVA</name>
<feature type="compositionally biased region" description="Basic and acidic residues" evidence="1">
    <location>
        <begin position="191"/>
        <end position="201"/>
    </location>
</feature>
<feature type="signal peptide" evidence="2">
    <location>
        <begin position="1"/>
        <end position="23"/>
    </location>
</feature>
<evidence type="ECO:0000313" key="4">
    <source>
        <dbReference type="Proteomes" id="UP000283509"/>
    </source>
</evidence>
<sequence length="908" mass="101266">MTSLQKAMLTAGVLTALAAACVSQEVPGLAYMEILKTAPRGDGSAAPSELEADGASVRYDVMLDYDFYPFDEGSQGAHREEDLPEGKESLVSTALERPPSTDTTPVVTSERRENASSVTTRGALEGLGDPPKKAQLHPSDAQSQTRKEEEEEGLSSVTLRSRSSDATAEGAASQTTEESIQVMQTVRASSHLRDAGREEHSSSGSVEIPLMRSRHDSPRYIYSKSYLSSDYPAYVYSHTGGKYAAGQYPADAYLHSGNPERYHPVGEYSPSYYPAASYSNGYAAPSYPLELYPTGYYPTGSYPSYSIPRAGYINQYGPAGYPVAIGSGYYYPDEDVSSRSYISGLTGDDISYEDSIERPVSGESSAQNESFREDHIAAIKDKLDISEEVQSPTSSRRQSSYVPNSYVSSDKNSRRAPRRQNVYKAKQEHTPSNQAVTTTTRAPLKLPAGAKKDVAAVRYYTGLQREIERSELLSDAIKDVRTRDGKSVKLFQRSTTTTTITPVPDIGKIKRSFGTHPLYSNLPHSPSPETGAGPIIHKEKYDDEEDEYDNLYLPVRAKSLELEEIREVKEHFNILVPKAAYKPTPFSETPPYPGQGIYIPPVTTFKPYEIPKYNKNLKPLSLPRERYDSSSQLEPSVRKDSPYRYQKPSTYSDSPKYYHPHHSSVYRDVTPKPYYHPTSNPYVLSTPRPYYPLTSRPKVQPIDDPYVPPVPKSHIPPTLRTYVSATPKSWLPPTKYLSPSPKVVLTSKPKITVTSKPKVILSSRPKIIVTSKPRPKAAATPRPYPIPSPNPYPRLSSTSKPRAIRFPQSHDPTGHQTPVEDHPKPPSSFTSRDKAPHSRGHARIPSSILREQDQNAPVLKEKVREKRRPDMETQIDSSIKFPKYGYNIDHYFEDFPAFGYFNLNRKGR</sequence>
<feature type="region of interest" description="Disordered" evidence="1">
    <location>
        <begin position="72"/>
        <end position="206"/>
    </location>
</feature>
<feature type="compositionally biased region" description="Low complexity" evidence="1">
    <location>
        <begin position="98"/>
        <end position="108"/>
    </location>
</feature>
<feature type="compositionally biased region" description="Basic and acidic residues" evidence="1">
    <location>
        <begin position="77"/>
        <end position="88"/>
    </location>
</feature>
<feature type="compositionally biased region" description="Polar residues" evidence="1">
    <location>
        <begin position="388"/>
        <end position="410"/>
    </location>
</feature>
<feature type="compositionally biased region" description="Polar residues" evidence="1">
    <location>
        <begin position="155"/>
        <end position="188"/>
    </location>
</feature>
<proteinExistence type="predicted"/>
<dbReference type="AlphaFoldDB" id="A0A3R7M8F3"/>
<comment type="caution">
    <text evidence="3">The sequence shown here is derived from an EMBL/GenBank/DDBJ whole genome shotgun (WGS) entry which is preliminary data.</text>
</comment>
<feature type="chain" id="PRO_5018646319" evidence="2">
    <location>
        <begin position="24"/>
        <end position="908"/>
    </location>
</feature>